<proteinExistence type="predicted"/>
<name>A0AAU0UKU0_9FIRM</name>
<accession>A0AAU0UKU0</accession>
<gene>
    <name evidence="1" type="ORF">MFMK1_000793</name>
</gene>
<dbReference type="AlphaFoldDB" id="A0AAU0UKU0"/>
<evidence type="ECO:0000313" key="1">
    <source>
        <dbReference type="EMBL" id="WRO21002.1"/>
    </source>
</evidence>
<organism evidence="1 2">
    <name type="scientific">Metallumcola ferriviriculae</name>
    <dbReference type="NCBI Taxonomy" id="3039180"/>
    <lineage>
        <taxon>Bacteria</taxon>
        <taxon>Bacillati</taxon>
        <taxon>Bacillota</taxon>
        <taxon>Clostridia</taxon>
        <taxon>Neomoorellales</taxon>
        <taxon>Desulfitibacteraceae</taxon>
        <taxon>Metallumcola</taxon>
    </lineage>
</organism>
<evidence type="ECO:0008006" key="3">
    <source>
        <dbReference type="Google" id="ProtNLM"/>
    </source>
</evidence>
<dbReference type="RefSeq" id="WP_366923875.1">
    <property type="nucleotide sequence ID" value="NZ_CP121694.1"/>
</dbReference>
<dbReference type="Proteomes" id="UP001329915">
    <property type="component" value="Chromosome"/>
</dbReference>
<dbReference type="Pfam" id="PF11367">
    <property type="entry name" value="Tail_completion_gp17"/>
    <property type="match status" value="1"/>
</dbReference>
<protein>
    <recommendedName>
        <fullName evidence="3">DUF3168 domain-containing protein</fullName>
    </recommendedName>
</protein>
<dbReference type="EMBL" id="CP121694">
    <property type="protein sequence ID" value="WRO21002.1"/>
    <property type="molecule type" value="Genomic_DNA"/>
</dbReference>
<dbReference type="InterPro" id="IPR021508">
    <property type="entry name" value="Gp17-like"/>
</dbReference>
<dbReference type="KEGG" id="dbc:MFMK1_000793"/>
<reference evidence="1 2" key="1">
    <citation type="submission" date="2023-04" db="EMBL/GenBank/DDBJ databases">
        <authorList>
            <person name="Hsu D."/>
        </authorList>
    </citation>
    <scope>NUCLEOTIDE SEQUENCE [LARGE SCALE GENOMIC DNA]</scope>
    <source>
        <strain evidence="1 2">MK1</strain>
    </source>
</reference>
<keyword evidence="2" id="KW-1185">Reference proteome</keyword>
<evidence type="ECO:0000313" key="2">
    <source>
        <dbReference type="Proteomes" id="UP001329915"/>
    </source>
</evidence>
<sequence length="125" mass="14315">MMRLEEAVSAHLQPKLNNRLYPFLLPQNILLPAVVYLPVSVERLRSLVEDSGFIKQRLQFSCYATSYKEAVQTARIIQSELQNFNGPMAGLSIGSVLLMEEISDYEPDTEIYSVSFEFEFQFEEG</sequence>